<dbReference type="Gene3D" id="3.40.605.10">
    <property type="entry name" value="Aldehyde Dehydrogenase, Chain A, domain 1"/>
    <property type="match status" value="1"/>
</dbReference>
<evidence type="ECO:0000256" key="7">
    <source>
        <dbReference type="HAMAP-Rule" id="MF_00412"/>
    </source>
</evidence>
<dbReference type="HAMAP" id="MF_00412">
    <property type="entry name" value="ProA"/>
    <property type="match status" value="1"/>
</dbReference>
<dbReference type="PANTHER" id="PTHR11063:SF8">
    <property type="entry name" value="DELTA-1-PYRROLINE-5-CARBOXYLATE SYNTHASE"/>
    <property type="match status" value="1"/>
</dbReference>
<protein>
    <recommendedName>
        <fullName evidence="7">Gamma-glutamyl phosphate reductase</fullName>
        <shortName evidence="7">GPR</shortName>
        <ecNumber evidence="7">1.2.1.41</ecNumber>
    </recommendedName>
    <alternativeName>
        <fullName evidence="7">Glutamate-5-semialdehyde dehydrogenase</fullName>
    </alternativeName>
    <alternativeName>
        <fullName evidence="7">Glutamyl-gamma-semialdehyde dehydrogenase</fullName>
        <shortName evidence="7">GSA dehydrogenase</shortName>
    </alternativeName>
</protein>
<keyword evidence="7" id="KW-0963">Cytoplasm</keyword>
<dbReference type="GO" id="GO:0050661">
    <property type="term" value="F:NADP binding"/>
    <property type="evidence" value="ECO:0007669"/>
    <property type="project" value="InterPro"/>
</dbReference>
<dbReference type="NCBIfam" id="TIGR00407">
    <property type="entry name" value="proA"/>
    <property type="match status" value="1"/>
</dbReference>
<dbReference type="GO" id="GO:0055129">
    <property type="term" value="P:L-proline biosynthetic process"/>
    <property type="evidence" value="ECO:0007669"/>
    <property type="project" value="UniProtKB-UniRule"/>
</dbReference>
<dbReference type="CDD" id="cd07079">
    <property type="entry name" value="ALDH_F18-19_ProA-GPR"/>
    <property type="match status" value="1"/>
</dbReference>
<comment type="caution">
    <text evidence="9">The sequence shown here is derived from an EMBL/GenBank/DDBJ whole genome shotgun (WGS) entry which is preliminary data.</text>
</comment>
<keyword evidence="10" id="KW-1185">Reference proteome</keyword>
<dbReference type="NCBIfam" id="NF001221">
    <property type="entry name" value="PRK00197.1"/>
    <property type="match status" value="1"/>
</dbReference>
<dbReference type="InterPro" id="IPR016162">
    <property type="entry name" value="Ald_DH_N"/>
</dbReference>
<sequence length="414" mass="45133">MSELRQQIERARAGLPALLELDAGARSTLISRMGESLVRDQAEILRANQADLQRAEAAGLSAAMVDRLRLDEDRLHGLAIALRLVAELPDPLRDDAELRIREDGLRLRQVRAPLGVIAMIYESRPNVTADAAALCLRAGNACVLRGGKEARESNLAIAASLQSVLRDAGLPSELISVLDDPDRSLLNELLRLDDLIDLVIPRGGEALIRFVAEHSRIPVIKHYKGVCHLYVDAEADLDQALSLLVDGKAQRPGVCNALECLLVDRAIAADFLPRVGQRMAELEVKIRASADALPWLPQAEPNDEWGVEYLDRVLAIRLVDGLNAALDHIAHYGSHHTEVICTRNADKAARFVRQVDASAVAVNASSRFNDGGELGLGAEIGISTTKLHAYGPMGLDSLTCRKWVIEGQGHIRHR</sequence>
<keyword evidence="3 7" id="KW-0641">Proline biosynthesis</keyword>
<dbReference type="Gene3D" id="3.40.309.10">
    <property type="entry name" value="Aldehyde Dehydrogenase, Chain A, domain 2"/>
    <property type="match status" value="1"/>
</dbReference>
<dbReference type="SUPFAM" id="SSF53720">
    <property type="entry name" value="ALDH-like"/>
    <property type="match status" value="1"/>
</dbReference>
<dbReference type="RefSeq" id="WP_192028143.1">
    <property type="nucleotide sequence ID" value="NZ_JACYTR010000004.1"/>
</dbReference>
<comment type="subcellular location">
    <subcellularLocation>
        <location evidence="7">Cytoplasm</location>
    </subcellularLocation>
</comment>
<comment type="catalytic activity">
    <reaction evidence="6 7">
        <text>L-glutamate 5-semialdehyde + phosphate + NADP(+) = L-glutamyl 5-phosphate + NADPH + H(+)</text>
        <dbReference type="Rhea" id="RHEA:19541"/>
        <dbReference type="ChEBI" id="CHEBI:15378"/>
        <dbReference type="ChEBI" id="CHEBI:43474"/>
        <dbReference type="ChEBI" id="CHEBI:57783"/>
        <dbReference type="ChEBI" id="CHEBI:58066"/>
        <dbReference type="ChEBI" id="CHEBI:58274"/>
        <dbReference type="ChEBI" id="CHEBI:58349"/>
        <dbReference type="EC" id="1.2.1.41"/>
    </reaction>
</comment>
<comment type="function">
    <text evidence="7">Catalyzes the NADPH-dependent reduction of L-glutamate 5-phosphate into L-glutamate 5-semialdehyde and phosphate. The product spontaneously undergoes cyclization to form 1-pyrroline-5-carboxylate.</text>
</comment>
<evidence type="ECO:0000256" key="6">
    <source>
        <dbReference type="ARBA" id="ARBA00049024"/>
    </source>
</evidence>
<evidence type="ECO:0000256" key="2">
    <source>
        <dbReference type="ARBA" id="ARBA00022605"/>
    </source>
</evidence>
<keyword evidence="4 7" id="KW-0521">NADP</keyword>
<evidence type="ECO:0000256" key="5">
    <source>
        <dbReference type="ARBA" id="ARBA00023002"/>
    </source>
</evidence>
<evidence type="ECO:0000313" key="9">
    <source>
        <dbReference type="EMBL" id="MBD8524801.1"/>
    </source>
</evidence>
<evidence type="ECO:0000256" key="3">
    <source>
        <dbReference type="ARBA" id="ARBA00022650"/>
    </source>
</evidence>
<dbReference type="InterPro" id="IPR016163">
    <property type="entry name" value="Ald_DH_C"/>
</dbReference>
<dbReference type="InterPro" id="IPR000965">
    <property type="entry name" value="GPR_dom"/>
</dbReference>
<dbReference type="PANTHER" id="PTHR11063">
    <property type="entry name" value="GLUTAMATE SEMIALDEHYDE DEHYDROGENASE"/>
    <property type="match status" value="1"/>
</dbReference>
<comment type="pathway">
    <text evidence="1 7">Amino-acid biosynthesis; L-proline biosynthesis; L-glutamate 5-semialdehyde from L-glutamate: step 2/2.</text>
</comment>
<dbReference type="FunFam" id="3.40.309.10:FF:000006">
    <property type="entry name" value="Gamma-glutamyl phosphate reductase"/>
    <property type="match status" value="1"/>
</dbReference>
<dbReference type="PROSITE" id="PS01223">
    <property type="entry name" value="PROA"/>
    <property type="match status" value="1"/>
</dbReference>
<dbReference type="GO" id="GO:0005737">
    <property type="term" value="C:cytoplasm"/>
    <property type="evidence" value="ECO:0007669"/>
    <property type="project" value="UniProtKB-SubCell"/>
</dbReference>
<evidence type="ECO:0000256" key="4">
    <source>
        <dbReference type="ARBA" id="ARBA00022857"/>
    </source>
</evidence>
<dbReference type="Proteomes" id="UP000613768">
    <property type="component" value="Unassembled WGS sequence"/>
</dbReference>
<dbReference type="InterPro" id="IPR012134">
    <property type="entry name" value="Glu-5-SA_DH"/>
</dbReference>
<dbReference type="EC" id="1.2.1.41" evidence="7"/>
<comment type="similarity">
    <text evidence="7">Belongs to the gamma-glutamyl phosphate reductase family.</text>
</comment>
<dbReference type="InterPro" id="IPR015590">
    <property type="entry name" value="Aldehyde_DH_dom"/>
</dbReference>
<feature type="domain" description="Aldehyde dehydrogenase" evidence="8">
    <location>
        <begin position="8"/>
        <end position="285"/>
    </location>
</feature>
<gene>
    <name evidence="7" type="primary">proA</name>
    <name evidence="9" type="ORF">IFO71_03510</name>
</gene>
<proteinExistence type="inferred from homology"/>
<keyword evidence="2 7" id="KW-0028">Amino-acid biosynthesis</keyword>
<evidence type="ECO:0000313" key="10">
    <source>
        <dbReference type="Proteomes" id="UP000613768"/>
    </source>
</evidence>
<dbReference type="InterPro" id="IPR020593">
    <property type="entry name" value="G-glutamylP_reductase_CS"/>
</dbReference>
<dbReference type="AlphaFoldDB" id="A0AAW3ZK15"/>
<dbReference type="PIRSF" id="PIRSF000151">
    <property type="entry name" value="GPR"/>
    <property type="match status" value="1"/>
</dbReference>
<evidence type="ECO:0000256" key="1">
    <source>
        <dbReference type="ARBA" id="ARBA00004985"/>
    </source>
</evidence>
<dbReference type="InterPro" id="IPR016161">
    <property type="entry name" value="Ald_DH/histidinol_DH"/>
</dbReference>
<evidence type="ECO:0000259" key="8">
    <source>
        <dbReference type="Pfam" id="PF00171"/>
    </source>
</evidence>
<organism evidence="9 10">
    <name type="scientific">Pseudomarimonas arenosa</name>
    <dbReference type="NCBI Taxonomy" id="2774145"/>
    <lineage>
        <taxon>Bacteria</taxon>
        <taxon>Pseudomonadati</taxon>
        <taxon>Pseudomonadota</taxon>
        <taxon>Gammaproteobacteria</taxon>
        <taxon>Lysobacterales</taxon>
        <taxon>Lysobacteraceae</taxon>
        <taxon>Pseudomarimonas</taxon>
    </lineage>
</organism>
<dbReference type="GO" id="GO:0004350">
    <property type="term" value="F:glutamate-5-semialdehyde dehydrogenase activity"/>
    <property type="evidence" value="ECO:0007669"/>
    <property type="project" value="UniProtKB-UniRule"/>
</dbReference>
<dbReference type="EMBL" id="JACYTR010000004">
    <property type="protein sequence ID" value="MBD8524801.1"/>
    <property type="molecule type" value="Genomic_DNA"/>
</dbReference>
<name>A0AAW3ZK15_9GAMM</name>
<dbReference type="Pfam" id="PF00171">
    <property type="entry name" value="Aldedh"/>
    <property type="match status" value="1"/>
</dbReference>
<reference evidence="9 10" key="1">
    <citation type="submission" date="2020-09" db="EMBL/GenBank/DDBJ databases">
        <title>Pseudoxanthomonas sp. CAU 1598 isolated from sand of Yaerae Beach.</title>
        <authorList>
            <person name="Kim W."/>
        </authorList>
    </citation>
    <scope>NUCLEOTIDE SEQUENCE [LARGE SCALE GENOMIC DNA]</scope>
    <source>
        <strain evidence="9 10">CAU 1598</strain>
    </source>
</reference>
<keyword evidence="5 7" id="KW-0560">Oxidoreductase</keyword>
<accession>A0AAW3ZK15</accession>